<feature type="chain" id="PRO_5045761739" description="Lipoprotein" evidence="1">
    <location>
        <begin position="22"/>
        <end position="136"/>
    </location>
</feature>
<accession>A0ABT6ZEZ1</accession>
<name>A0ABT6ZEZ1_9MICO</name>
<comment type="caution">
    <text evidence="2">The sequence shown here is derived from an EMBL/GenBank/DDBJ whole genome shotgun (WGS) entry which is preliminary data.</text>
</comment>
<dbReference type="EMBL" id="JASJND010000006">
    <property type="protein sequence ID" value="MDJ1114725.1"/>
    <property type="molecule type" value="Genomic_DNA"/>
</dbReference>
<proteinExistence type="predicted"/>
<evidence type="ECO:0000313" key="2">
    <source>
        <dbReference type="EMBL" id="MDJ1114725.1"/>
    </source>
</evidence>
<evidence type="ECO:0000256" key="1">
    <source>
        <dbReference type="SAM" id="SignalP"/>
    </source>
</evidence>
<organism evidence="2 3">
    <name type="scientific">Microbacterium dauci</name>
    <dbReference type="NCBI Taxonomy" id="3048008"/>
    <lineage>
        <taxon>Bacteria</taxon>
        <taxon>Bacillati</taxon>
        <taxon>Actinomycetota</taxon>
        <taxon>Actinomycetes</taxon>
        <taxon>Micrococcales</taxon>
        <taxon>Microbacteriaceae</taxon>
        <taxon>Microbacterium</taxon>
    </lineage>
</organism>
<dbReference type="PROSITE" id="PS51257">
    <property type="entry name" value="PROKAR_LIPOPROTEIN"/>
    <property type="match status" value="1"/>
</dbReference>
<evidence type="ECO:0000313" key="3">
    <source>
        <dbReference type="Proteomes" id="UP001321481"/>
    </source>
</evidence>
<protein>
    <recommendedName>
        <fullName evidence="4">Lipoprotein</fullName>
    </recommendedName>
</protein>
<dbReference type="Proteomes" id="UP001321481">
    <property type="component" value="Unassembled WGS sequence"/>
</dbReference>
<evidence type="ECO:0008006" key="4">
    <source>
        <dbReference type="Google" id="ProtNLM"/>
    </source>
</evidence>
<gene>
    <name evidence="2" type="ORF">QNI14_09680</name>
</gene>
<reference evidence="2 3" key="1">
    <citation type="submission" date="2023-05" db="EMBL/GenBank/DDBJ databases">
        <title>Microbacterium dauci sp.nov., Isolated from Carrot Rhizosphere Soil.</title>
        <authorList>
            <person name="Xiao Z."/>
            <person name="Zheng J."/>
        </authorList>
    </citation>
    <scope>NUCLEOTIDE SEQUENCE [LARGE SCALE GENOMIC DNA]</scope>
    <source>
        <strain evidence="2 3">LX3-4</strain>
    </source>
</reference>
<sequence length="136" mass="13983">MRSRRAGIGLVVVALALTGCASMGLAPSETGVWELEADPSPSSTSIEVGVSRLECASGVTGELSEPRVTAEDDRIVITTPVADNGSDDGECPGNDVVPLTVDLGEPIGERTLVDGACLSTEAADTELCADAVRWRP</sequence>
<dbReference type="RefSeq" id="WP_283716391.1">
    <property type="nucleotide sequence ID" value="NZ_JASJND010000006.1"/>
</dbReference>
<keyword evidence="3" id="KW-1185">Reference proteome</keyword>
<feature type="signal peptide" evidence="1">
    <location>
        <begin position="1"/>
        <end position="21"/>
    </location>
</feature>
<keyword evidence="1" id="KW-0732">Signal</keyword>